<sequence length="810" mass="92474">MEEFGRNFDKALDDKSLNEKEHEKIEYFGFLKNKIEYDLVLNKYKTYCFSALGKEYLESLSPYNIDAQQELSYVSELCDFVRANGYPTSDAFIDVRPILQKIADGLLVEGEEFLLLLRFLIGVKSLREMFKNQRLFNLQNSVVNFVLKIGNYDEIIDRIRQVIDDNGKVKDSASLLLKNIRNEYSETLREIRKRVERFISQHQNLLQENTYTIKNDRYVLPVKANERGKLKGIVHGSSSSGSTLYFEPEELIQLNDKLRILSEEEAKEVARILRELTSKVFDRLQSLLGDIEILKRLDGLFAKVRYVIEKGGQIIFPGGNYLKLSKARHPLIPEDKVVPIDIELPTDKLGIVITGPNTGGKTVSLKTIALSIVLARSGFPILAGESSRIPNYDVYVDIGDSQSILENLSTFSGHIVNIAKALRLADENSIVLIDELGSGTDPYEGSAIALGIIEELIARRVKFIVTTHLTPVKLYSMSHDKLITASMEFDPETLSPKYRILMNIPGASHAFEIAQKYGLDSRILERAKEHLDEEHVRIEELIKNLNKHISELEQRKRELENTLRDYQKQKREFEEKYKLLKIKKMEEFDKELREVYKDIQKAKRDLQITLQSKNTESEQLIKKRLKEIEGEVKHIEEVQEKLEKVFYETALSEEEKSIGIGDSVTLVDGTAIGKVVDIKGSKVIVDFNGIKLEVKPEKLKKITLPNVLNSESTKHQTQVPKIPAKVYSSGLTKNEIDVRGMTVEEAVEKIDEFIDQLLMSDFTIGYIIHGKGTGKLATGIWNHLRHDRRIKNYRFGRPDEGGVGVTVIEL</sequence>
<dbReference type="SUPFAM" id="SSF52540">
    <property type="entry name" value="P-loop containing nucleoside triphosphate hydrolases"/>
    <property type="match status" value="1"/>
</dbReference>
<dbReference type="RefSeq" id="WP_084384022.1">
    <property type="nucleotide sequence ID" value="NZ_CP014334.2"/>
</dbReference>
<evidence type="ECO:0000256" key="5">
    <source>
        <dbReference type="ARBA" id="ARBA00022884"/>
    </source>
</evidence>
<dbReference type="GO" id="GO:0030983">
    <property type="term" value="F:mismatched DNA binding"/>
    <property type="evidence" value="ECO:0007669"/>
    <property type="project" value="InterPro"/>
</dbReference>
<keyword evidence="8" id="KW-0175">Coiled coil</keyword>
<dbReference type="InterPro" id="IPR007696">
    <property type="entry name" value="DNA_mismatch_repair_MutS_core"/>
</dbReference>
<dbReference type="Gene3D" id="3.30.1370.110">
    <property type="match status" value="1"/>
</dbReference>
<dbReference type="GO" id="GO:0016887">
    <property type="term" value="F:ATP hydrolysis activity"/>
    <property type="evidence" value="ECO:0007669"/>
    <property type="project" value="InterPro"/>
</dbReference>
<dbReference type="Pfam" id="PF01713">
    <property type="entry name" value="Smr"/>
    <property type="match status" value="1"/>
</dbReference>
<dbReference type="GO" id="GO:0004519">
    <property type="term" value="F:endonuclease activity"/>
    <property type="evidence" value="ECO:0007669"/>
    <property type="project" value="UniProtKB-UniRule"/>
</dbReference>
<evidence type="ECO:0000256" key="2">
    <source>
        <dbReference type="ARBA" id="ARBA00022741"/>
    </source>
</evidence>
<dbReference type="GO" id="GO:0140664">
    <property type="term" value="F:ATP-dependent DNA damage sensor activity"/>
    <property type="evidence" value="ECO:0007669"/>
    <property type="project" value="InterPro"/>
</dbReference>
<keyword evidence="7 10" id="KW-0255">Endonuclease</keyword>
<evidence type="ECO:0000256" key="3">
    <source>
        <dbReference type="ARBA" id="ARBA00022801"/>
    </source>
</evidence>
<evidence type="ECO:0000259" key="9">
    <source>
        <dbReference type="PROSITE" id="PS50828"/>
    </source>
</evidence>
<dbReference type="KEGG" id="fia:NA23_02575"/>
<evidence type="ECO:0000256" key="1">
    <source>
        <dbReference type="ARBA" id="ARBA00022730"/>
    </source>
</evidence>
<dbReference type="GO" id="GO:0005524">
    <property type="term" value="F:ATP binding"/>
    <property type="evidence" value="ECO:0007669"/>
    <property type="project" value="UniProtKB-UniRule"/>
</dbReference>
<dbReference type="SUPFAM" id="SSF48334">
    <property type="entry name" value="DNA repair protein MutS, domain III"/>
    <property type="match status" value="1"/>
</dbReference>
<keyword evidence="7" id="KW-0540">Nuclease</keyword>
<evidence type="ECO:0000256" key="8">
    <source>
        <dbReference type="SAM" id="Coils"/>
    </source>
</evidence>
<dbReference type="Pfam" id="PF00488">
    <property type="entry name" value="MutS_V"/>
    <property type="match status" value="1"/>
</dbReference>
<dbReference type="InterPro" id="IPR027417">
    <property type="entry name" value="P-loop_NTPase"/>
</dbReference>
<dbReference type="PROSITE" id="PS50828">
    <property type="entry name" value="SMR"/>
    <property type="match status" value="1"/>
</dbReference>
<dbReference type="PANTHER" id="PTHR48466:SF2">
    <property type="entry name" value="OS10G0509000 PROTEIN"/>
    <property type="match status" value="1"/>
</dbReference>
<keyword evidence="1 7" id="KW-0699">rRNA-binding</keyword>
<dbReference type="InterPro" id="IPR000432">
    <property type="entry name" value="DNA_mismatch_repair_MutS_C"/>
</dbReference>
<protein>
    <recommendedName>
        <fullName evidence="7">Endonuclease MutS2</fullName>
        <ecNumber evidence="7">3.1.-.-</ecNumber>
    </recommendedName>
    <alternativeName>
        <fullName evidence="7">Ribosome-associated protein quality control-upstream factor</fullName>
        <shortName evidence="7">RQC-upstream factor</shortName>
        <shortName evidence="7">RqcU</shortName>
        <ecNumber evidence="7">3.6.4.-</ecNumber>
    </alternativeName>
</protein>
<accession>A0AAI8CNJ5</accession>
<dbReference type="PANTHER" id="PTHR48466">
    <property type="entry name" value="OS10G0509000 PROTEIN-RELATED"/>
    <property type="match status" value="1"/>
</dbReference>
<dbReference type="GO" id="GO:0072344">
    <property type="term" value="P:rescue of stalled ribosome"/>
    <property type="evidence" value="ECO:0007669"/>
    <property type="project" value="UniProtKB-UniRule"/>
</dbReference>
<evidence type="ECO:0000313" key="10">
    <source>
        <dbReference type="EMBL" id="AMW33674.2"/>
    </source>
</evidence>
<evidence type="ECO:0000256" key="4">
    <source>
        <dbReference type="ARBA" id="ARBA00022840"/>
    </source>
</evidence>
<dbReference type="InterPro" id="IPR002625">
    <property type="entry name" value="Smr_dom"/>
</dbReference>
<proteinExistence type="inferred from homology"/>
<dbReference type="SMART" id="SM00533">
    <property type="entry name" value="MUTSd"/>
    <property type="match status" value="1"/>
</dbReference>
<comment type="function">
    <text evidence="7">Endonuclease that is involved in the suppression of homologous recombination and thus may have a key role in the control of bacterial genetic diversity.</text>
</comment>
<keyword evidence="2 7" id="KW-0547">Nucleotide-binding</keyword>
<keyword evidence="11" id="KW-1185">Reference proteome</keyword>
<dbReference type="GO" id="GO:0019843">
    <property type="term" value="F:rRNA binding"/>
    <property type="evidence" value="ECO:0007669"/>
    <property type="project" value="UniProtKB-UniRule"/>
</dbReference>
<dbReference type="Gene3D" id="3.40.50.300">
    <property type="entry name" value="P-loop containing nucleotide triphosphate hydrolases"/>
    <property type="match status" value="1"/>
</dbReference>
<dbReference type="SUPFAM" id="SSF160443">
    <property type="entry name" value="SMR domain-like"/>
    <property type="match status" value="1"/>
</dbReference>
<dbReference type="PROSITE" id="PS00486">
    <property type="entry name" value="DNA_MISMATCH_REPAIR_2"/>
    <property type="match status" value="1"/>
</dbReference>
<keyword evidence="4 7" id="KW-0067">ATP-binding</keyword>
<dbReference type="InterPro" id="IPR036063">
    <property type="entry name" value="Smr_dom_sf"/>
</dbReference>
<comment type="similarity">
    <text evidence="7">Belongs to the DNA mismatch repair MutS family. MutS2 subfamily.</text>
</comment>
<dbReference type="PIRSF" id="PIRSF005814">
    <property type="entry name" value="MutS_YshD"/>
    <property type="match status" value="1"/>
</dbReference>
<organism evidence="10 11">
    <name type="scientific">Fervidobacterium islandicum</name>
    <dbReference type="NCBI Taxonomy" id="2423"/>
    <lineage>
        <taxon>Bacteria</taxon>
        <taxon>Thermotogati</taxon>
        <taxon>Thermotogota</taxon>
        <taxon>Thermotogae</taxon>
        <taxon>Thermotogales</taxon>
        <taxon>Fervidobacteriaceae</taxon>
        <taxon>Fervidobacterium</taxon>
    </lineage>
</organism>
<dbReference type="SMART" id="SM00463">
    <property type="entry name" value="SMR"/>
    <property type="match status" value="1"/>
</dbReference>
<feature type="domain" description="Smr" evidence="9">
    <location>
        <begin position="736"/>
        <end position="810"/>
    </location>
</feature>
<keyword evidence="6 7" id="KW-0238">DNA-binding</keyword>
<dbReference type="FunFam" id="3.40.50.300:FF:000830">
    <property type="entry name" value="Endonuclease MutS2"/>
    <property type="match status" value="1"/>
</dbReference>
<keyword evidence="3 7" id="KW-0378">Hydrolase</keyword>
<dbReference type="EC" id="3.1.-.-" evidence="7"/>
<dbReference type="InterPro" id="IPR005747">
    <property type="entry name" value="MutS2"/>
</dbReference>
<dbReference type="SMART" id="SM00534">
    <property type="entry name" value="MUTSac"/>
    <property type="match status" value="1"/>
</dbReference>
<dbReference type="GO" id="GO:0043023">
    <property type="term" value="F:ribosomal large subunit binding"/>
    <property type="evidence" value="ECO:0007669"/>
    <property type="project" value="UniProtKB-UniRule"/>
</dbReference>
<gene>
    <name evidence="7" type="primary">mutS2</name>
    <name evidence="7" type="synonym">rqcU</name>
    <name evidence="10" type="ORF">NA23_02575</name>
</gene>
<dbReference type="InterPro" id="IPR045076">
    <property type="entry name" value="MutS"/>
</dbReference>
<keyword evidence="5 7" id="KW-0694">RNA-binding</keyword>
<feature type="binding site" evidence="7">
    <location>
        <begin position="355"/>
        <end position="362"/>
    </location>
    <ligand>
        <name>ATP</name>
        <dbReference type="ChEBI" id="CHEBI:30616"/>
    </ligand>
</feature>
<name>A0AAI8CNJ5_FERIS</name>
<dbReference type="GO" id="GO:0045910">
    <property type="term" value="P:negative regulation of DNA recombination"/>
    <property type="evidence" value="ECO:0007669"/>
    <property type="project" value="InterPro"/>
</dbReference>
<feature type="coiled-coil region" evidence="8">
    <location>
        <begin position="524"/>
        <end position="645"/>
    </location>
</feature>
<dbReference type="Proteomes" id="UP000093740">
    <property type="component" value="Chromosome"/>
</dbReference>
<evidence type="ECO:0000256" key="7">
    <source>
        <dbReference type="HAMAP-Rule" id="MF_00092"/>
    </source>
</evidence>
<dbReference type="EMBL" id="CP014334">
    <property type="protein sequence ID" value="AMW33674.2"/>
    <property type="molecule type" value="Genomic_DNA"/>
</dbReference>
<evidence type="ECO:0000313" key="11">
    <source>
        <dbReference type="Proteomes" id="UP000093740"/>
    </source>
</evidence>
<dbReference type="NCBIfam" id="TIGR01069">
    <property type="entry name" value="mutS2"/>
    <property type="match status" value="1"/>
</dbReference>
<dbReference type="HAMAP" id="MF_00092">
    <property type="entry name" value="MutS2"/>
    <property type="match status" value="1"/>
</dbReference>
<evidence type="ECO:0000256" key="6">
    <source>
        <dbReference type="ARBA" id="ARBA00023125"/>
    </source>
</evidence>
<reference evidence="10 11" key="1">
    <citation type="journal article" date="2015" name="Stand. Genomic Sci.">
        <title>Genome sequence of a native-feather degrading extremely thermophilic Eubacterium, Fervidobacterium islandicum AW-1.</title>
        <authorList>
            <person name="Lee Y.J."/>
            <person name="Jeong H."/>
            <person name="Park G.S."/>
            <person name="Kwak Y."/>
            <person name="Lee S.J."/>
            <person name="Lee S.J."/>
            <person name="Park M.K."/>
            <person name="Kim J.Y."/>
            <person name="Kang H.K."/>
            <person name="Shin J.H."/>
            <person name="Lee D.W."/>
        </authorList>
    </citation>
    <scope>NUCLEOTIDE SEQUENCE [LARGE SCALE GENOMIC DNA]</scope>
    <source>
        <strain evidence="10 11">AW-1</strain>
    </source>
</reference>
<feature type="coiled-coil region" evidence="8">
    <location>
        <begin position="181"/>
        <end position="208"/>
    </location>
</feature>
<dbReference type="EC" id="3.6.4.-" evidence="7"/>
<dbReference type="InterPro" id="IPR036187">
    <property type="entry name" value="DNA_mismatch_repair_MutS_sf"/>
</dbReference>
<dbReference type="AlphaFoldDB" id="A0AAI8CNJ5"/>
<comment type="subunit">
    <text evidence="7">Homodimer. Binds to stalled ribosomes, contacting rRNA.</text>
</comment>
<comment type="function">
    <text evidence="7">Acts as a ribosome collision sensor, splitting the ribosome into its 2 subunits. Detects stalled/collided 70S ribosomes which it binds and splits by an ATP-hydrolysis driven conformational change. Acts upstream of the ribosome quality control system (RQC), a ribosome-associated complex that mediates the extraction of incompletely synthesized nascent chains from stalled ribosomes and their subsequent degradation. Probably generates substrates for RQC.</text>
</comment>
<dbReference type="GO" id="GO:0006298">
    <property type="term" value="P:mismatch repair"/>
    <property type="evidence" value="ECO:0007669"/>
    <property type="project" value="InterPro"/>
</dbReference>